<proteinExistence type="predicted"/>
<dbReference type="AlphaFoldDB" id="A0A2P5D2M1"/>
<sequence length="95" mass="10282">MAAKGEIPIVIDVQSRRKKIVLRIIHSGNQEGAHTLDHSTGSRELMGKLNGCEALSGLIPLSIGNLTVPKSLDLSKNKLLGEILSSWQTSNFFNS</sequence>
<protein>
    <submittedName>
        <fullName evidence="1">LRR domain containing protein</fullName>
    </submittedName>
</protein>
<name>A0A2P5D2M1_PARAD</name>
<comment type="caution">
    <text evidence="1">The sequence shown here is derived from an EMBL/GenBank/DDBJ whole genome shotgun (WGS) entry which is preliminary data.</text>
</comment>
<reference evidence="2" key="1">
    <citation type="submission" date="2016-06" db="EMBL/GenBank/DDBJ databases">
        <title>Parallel loss of symbiosis genes in relatives of nitrogen-fixing non-legume Parasponia.</title>
        <authorList>
            <person name="Van Velzen R."/>
            <person name="Holmer R."/>
            <person name="Bu F."/>
            <person name="Rutten L."/>
            <person name="Van Zeijl A."/>
            <person name="Liu W."/>
            <person name="Santuari L."/>
            <person name="Cao Q."/>
            <person name="Sharma T."/>
            <person name="Shen D."/>
            <person name="Roswanjaya Y."/>
            <person name="Wardhani T."/>
            <person name="Kalhor M.S."/>
            <person name="Jansen J."/>
            <person name="Van den Hoogen J."/>
            <person name="Gungor B."/>
            <person name="Hartog M."/>
            <person name="Hontelez J."/>
            <person name="Verver J."/>
            <person name="Yang W.-C."/>
            <person name="Schijlen E."/>
            <person name="Repin R."/>
            <person name="Schilthuizen M."/>
            <person name="Schranz E."/>
            <person name="Heidstra R."/>
            <person name="Miyata K."/>
            <person name="Fedorova E."/>
            <person name="Kohlen W."/>
            <person name="Bisseling T."/>
            <person name="Smit S."/>
            <person name="Geurts R."/>
        </authorList>
    </citation>
    <scope>NUCLEOTIDE SEQUENCE [LARGE SCALE GENOMIC DNA]</scope>
    <source>
        <strain evidence="2">cv. WU1-14</strain>
    </source>
</reference>
<keyword evidence="2" id="KW-1185">Reference proteome</keyword>
<accession>A0A2P5D2M1</accession>
<dbReference type="InterPro" id="IPR032675">
    <property type="entry name" value="LRR_dom_sf"/>
</dbReference>
<dbReference type="Proteomes" id="UP000237105">
    <property type="component" value="Unassembled WGS sequence"/>
</dbReference>
<dbReference type="EMBL" id="JXTB01000070">
    <property type="protein sequence ID" value="PON67541.1"/>
    <property type="molecule type" value="Genomic_DNA"/>
</dbReference>
<evidence type="ECO:0000313" key="1">
    <source>
        <dbReference type="EMBL" id="PON67541.1"/>
    </source>
</evidence>
<evidence type="ECO:0000313" key="2">
    <source>
        <dbReference type="Proteomes" id="UP000237105"/>
    </source>
</evidence>
<gene>
    <name evidence="1" type="ORF">PanWU01x14_101780</name>
</gene>
<dbReference type="Gene3D" id="3.80.10.10">
    <property type="entry name" value="Ribonuclease Inhibitor"/>
    <property type="match status" value="1"/>
</dbReference>
<organism evidence="1 2">
    <name type="scientific">Parasponia andersonii</name>
    <name type="common">Sponia andersonii</name>
    <dbReference type="NCBI Taxonomy" id="3476"/>
    <lineage>
        <taxon>Eukaryota</taxon>
        <taxon>Viridiplantae</taxon>
        <taxon>Streptophyta</taxon>
        <taxon>Embryophyta</taxon>
        <taxon>Tracheophyta</taxon>
        <taxon>Spermatophyta</taxon>
        <taxon>Magnoliopsida</taxon>
        <taxon>eudicotyledons</taxon>
        <taxon>Gunneridae</taxon>
        <taxon>Pentapetalae</taxon>
        <taxon>rosids</taxon>
        <taxon>fabids</taxon>
        <taxon>Rosales</taxon>
        <taxon>Cannabaceae</taxon>
        <taxon>Parasponia</taxon>
    </lineage>
</organism>